<evidence type="ECO:0000313" key="3">
    <source>
        <dbReference type="EMBL" id="SMP59951.1"/>
    </source>
</evidence>
<comment type="similarity">
    <text evidence="1">Belongs to the barstar family.</text>
</comment>
<dbReference type="Gene3D" id="3.30.370.10">
    <property type="entry name" value="Barstar-like"/>
    <property type="match status" value="1"/>
</dbReference>
<dbReference type="Proteomes" id="UP001158049">
    <property type="component" value="Unassembled WGS sequence"/>
</dbReference>
<dbReference type="SUPFAM" id="SSF52038">
    <property type="entry name" value="Barstar-related"/>
    <property type="match status" value="1"/>
</dbReference>
<evidence type="ECO:0000259" key="2">
    <source>
        <dbReference type="Pfam" id="PF01337"/>
    </source>
</evidence>
<dbReference type="EMBL" id="FXUL01000006">
    <property type="protein sequence ID" value="SMP59951.1"/>
    <property type="molecule type" value="Genomic_DNA"/>
</dbReference>
<evidence type="ECO:0000313" key="4">
    <source>
        <dbReference type="Proteomes" id="UP001158049"/>
    </source>
</evidence>
<dbReference type="InterPro" id="IPR035905">
    <property type="entry name" value="Barstar-like_sf"/>
</dbReference>
<name>A0ABY1Q9D0_9BURK</name>
<keyword evidence="4" id="KW-1185">Reference proteome</keyword>
<reference evidence="3 4" key="1">
    <citation type="submission" date="2017-05" db="EMBL/GenBank/DDBJ databases">
        <authorList>
            <person name="Varghese N."/>
            <person name="Submissions S."/>
        </authorList>
    </citation>
    <scope>NUCLEOTIDE SEQUENCE [LARGE SCALE GENOMIC DNA]</scope>
    <source>
        <strain evidence="3 4">DSM 26001</strain>
    </source>
</reference>
<sequence>MANVILDGRKLTDMQAFHRECALAFGLPDFYGRNISALIDCLSGVRDNDGMSRFALSPDEVLDIELHDASIVSHEAPAVLAALEDTVDEVNLRHTEQGATPPLRLVLR</sequence>
<protein>
    <submittedName>
        <fullName evidence="3">Barstar (Barnase inhibitor)</fullName>
    </submittedName>
</protein>
<dbReference type="InterPro" id="IPR000468">
    <property type="entry name" value="Barstar"/>
</dbReference>
<accession>A0ABY1Q9D0</accession>
<proteinExistence type="inferred from homology"/>
<feature type="domain" description="Barstar (barnase inhibitor)" evidence="2">
    <location>
        <begin position="1"/>
        <end position="98"/>
    </location>
</feature>
<evidence type="ECO:0000256" key="1">
    <source>
        <dbReference type="ARBA" id="ARBA00006845"/>
    </source>
</evidence>
<dbReference type="RefSeq" id="WP_283442290.1">
    <property type="nucleotide sequence ID" value="NZ_FXUL01000006.1"/>
</dbReference>
<dbReference type="Pfam" id="PF01337">
    <property type="entry name" value="Barstar"/>
    <property type="match status" value="1"/>
</dbReference>
<comment type="caution">
    <text evidence="3">The sequence shown here is derived from an EMBL/GenBank/DDBJ whole genome shotgun (WGS) entry which is preliminary data.</text>
</comment>
<organism evidence="3 4">
    <name type="scientific">Noviherbaspirillum suwonense</name>
    <dbReference type="NCBI Taxonomy" id="1224511"/>
    <lineage>
        <taxon>Bacteria</taxon>
        <taxon>Pseudomonadati</taxon>
        <taxon>Pseudomonadota</taxon>
        <taxon>Betaproteobacteria</taxon>
        <taxon>Burkholderiales</taxon>
        <taxon>Oxalobacteraceae</taxon>
        <taxon>Noviherbaspirillum</taxon>
    </lineage>
</organism>
<gene>
    <name evidence="3" type="ORF">SAMN06295970_106189</name>
</gene>